<dbReference type="Gene3D" id="1.10.630.10">
    <property type="entry name" value="Cytochrome P450"/>
    <property type="match status" value="1"/>
</dbReference>
<dbReference type="PRINTS" id="PR00463">
    <property type="entry name" value="EP450I"/>
</dbReference>
<gene>
    <name evidence="9" type="ORF">OQ273_20240</name>
</gene>
<feature type="binding site" description="axial binding residue" evidence="7">
    <location>
        <position position="404"/>
    </location>
    <ligand>
        <name>heme</name>
        <dbReference type="ChEBI" id="CHEBI:30413"/>
    </ligand>
    <ligandPart>
        <name>Fe</name>
        <dbReference type="ChEBI" id="CHEBI:18248"/>
    </ligandPart>
</feature>
<protein>
    <submittedName>
        <fullName evidence="9">Cytochrome P450</fullName>
    </submittedName>
</protein>
<accession>A0A9X3ZJ54</accession>
<evidence type="ECO:0000256" key="6">
    <source>
        <dbReference type="ARBA" id="ARBA00023033"/>
    </source>
</evidence>
<comment type="cofactor">
    <cofactor evidence="7">
        <name>heme</name>
        <dbReference type="ChEBI" id="CHEBI:30413"/>
    </cofactor>
</comment>
<dbReference type="PANTHER" id="PTHR24291:SF50">
    <property type="entry name" value="BIFUNCTIONAL ALBAFLAVENONE MONOOXYGENASE_TERPENE SYNTHASE"/>
    <property type="match status" value="1"/>
</dbReference>
<dbReference type="RefSeq" id="WP_267992732.1">
    <property type="nucleotide sequence ID" value="NZ_JAPJZI010000001.1"/>
</dbReference>
<evidence type="ECO:0000313" key="9">
    <source>
        <dbReference type="EMBL" id="MDA5400914.1"/>
    </source>
</evidence>
<dbReference type="Proteomes" id="UP001151234">
    <property type="component" value="Unassembled WGS sequence"/>
</dbReference>
<dbReference type="EMBL" id="JAPJZI010000001">
    <property type="protein sequence ID" value="MDA5400914.1"/>
    <property type="molecule type" value="Genomic_DNA"/>
</dbReference>
<keyword evidence="5 7" id="KW-0408">Iron</keyword>
<dbReference type="InterPro" id="IPR017972">
    <property type="entry name" value="Cyt_P450_CS"/>
</dbReference>
<dbReference type="GO" id="GO:0016705">
    <property type="term" value="F:oxidoreductase activity, acting on paired donors, with incorporation or reduction of molecular oxygen"/>
    <property type="evidence" value="ECO:0007669"/>
    <property type="project" value="InterPro"/>
</dbReference>
<dbReference type="AlphaFoldDB" id="A0A9X3ZJ54"/>
<evidence type="ECO:0000256" key="8">
    <source>
        <dbReference type="RuleBase" id="RU000461"/>
    </source>
</evidence>
<dbReference type="InterPro" id="IPR002401">
    <property type="entry name" value="Cyt_P450_E_grp-I"/>
</dbReference>
<dbReference type="PRINTS" id="PR00385">
    <property type="entry name" value="P450"/>
</dbReference>
<dbReference type="SUPFAM" id="SSF48264">
    <property type="entry name" value="Cytochrome P450"/>
    <property type="match status" value="1"/>
</dbReference>
<dbReference type="PROSITE" id="PS00086">
    <property type="entry name" value="CYTOCHROME_P450"/>
    <property type="match status" value="1"/>
</dbReference>
<keyword evidence="4 8" id="KW-0560">Oxidoreductase</keyword>
<dbReference type="InterPro" id="IPR050196">
    <property type="entry name" value="Cytochrome_P450_Monoox"/>
</dbReference>
<keyword evidence="3 7" id="KW-0479">Metal-binding</keyword>
<dbReference type="InterPro" id="IPR001128">
    <property type="entry name" value="Cyt_P450"/>
</dbReference>
<comment type="caution">
    <text evidence="9">The sequence shown here is derived from an EMBL/GenBank/DDBJ whole genome shotgun (WGS) entry which is preliminary data.</text>
</comment>
<comment type="similarity">
    <text evidence="1 8">Belongs to the cytochrome P450 family.</text>
</comment>
<evidence type="ECO:0000256" key="2">
    <source>
        <dbReference type="ARBA" id="ARBA00022617"/>
    </source>
</evidence>
<sequence length="464" mass="52985">MDATVQPFVPPAPAPRTSPPGWLEVIRIIYRNPIELWGEPSYTKPWISAAFFNERMVLANDPDFIRHILVDNARNYKMARVRQLVLRPILRDGLLTAEGEVWKRSRKAVAPVFTPRHAQGFADIMLQRSQQFCDRFDGDGSVHEIAHAMTDLTYEILSATLFSDQISTPEGDFGYRVERLLETMGRVDPLDLLKAPEWIPRLTRLRGRKVLAFFRQIVSDTMHARMELMQRDPDNAPQDFLTLLLQQHKPDGLTLGEIEDNIITFIGAGHETTARALGWTLYCLAKAPHERDLVEAEVDRVVAEEPNPVHWLEKMPYTRAAFEEAMRLYPPAPSINRAAIEEDRFRDAVIEPGTTVLVMPWILHRHRMLWDHPDAFMPSRFLPENRDSIGRFQYLPFGVGPRICIGATFALQEAVIALGVLMSRYRFDCTPKTNPWPVQKLTVQPEGGLPMRVTLRSAKPEIAA</sequence>
<organism evidence="9 10">
    <name type="scientific">Hoeflea prorocentri</name>
    <dbReference type="NCBI Taxonomy" id="1922333"/>
    <lineage>
        <taxon>Bacteria</taxon>
        <taxon>Pseudomonadati</taxon>
        <taxon>Pseudomonadota</taxon>
        <taxon>Alphaproteobacteria</taxon>
        <taxon>Hyphomicrobiales</taxon>
        <taxon>Rhizobiaceae</taxon>
        <taxon>Hoeflea</taxon>
    </lineage>
</organism>
<dbReference type="PANTHER" id="PTHR24291">
    <property type="entry name" value="CYTOCHROME P450 FAMILY 4"/>
    <property type="match status" value="1"/>
</dbReference>
<evidence type="ECO:0000256" key="1">
    <source>
        <dbReference type="ARBA" id="ARBA00010617"/>
    </source>
</evidence>
<dbReference type="InterPro" id="IPR036396">
    <property type="entry name" value="Cyt_P450_sf"/>
</dbReference>
<evidence type="ECO:0000313" key="10">
    <source>
        <dbReference type="Proteomes" id="UP001151234"/>
    </source>
</evidence>
<evidence type="ECO:0000256" key="3">
    <source>
        <dbReference type="ARBA" id="ARBA00022723"/>
    </source>
</evidence>
<evidence type="ECO:0000256" key="7">
    <source>
        <dbReference type="PIRSR" id="PIRSR602401-1"/>
    </source>
</evidence>
<dbReference type="Pfam" id="PF00067">
    <property type="entry name" value="p450"/>
    <property type="match status" value="1"/>
</dbReference>
<name>A0A9X3ZJ54_9HYPH</name>
<proteinExistence type="inferred from homology"/>
<evidence type="ECO:0000256" key="4">
    <source>
        <dbReference type="ARBA" id="ARBA00023002"/>
    </source>
</evidence>
<keyword evidence="10" id="KW-1185">Reference proteome</keyword>
<keyword evidence="2 7" id="KW-0349">Heme</keyword>
<reference evidence="9" key="1">
    <citation type="submission" date="2022-11" db="EMBL/GenBank/DDBJ databases">
        <title>Draft genome sequence of Hoeflea poritis E7-10 and Hoeflea prorocentri PM5-8, separated from scleractinian coral Porites lutea and marine dinoflagellate.</title>
        <authorList>
            <person name="Zhang G."/>
            <person name="Wei Q."/>
            <person name="Cai L."/>
        </authorList>
    </citation>
    <scope>NUCLEOTIDE SEQUENCE</scope>
    <source>
        <strain evidence="9">PM5-8</strain>
    </source>
</reference>
<dbReference type="GO" id="GO:0005506">
    <property type="term" value="F:iron ion binding"/>
    <property type="evidence" value="ECO:0007669"/>
    <property type="project" value="InterPro"/>
</dbReference>
<dbReference type="GO" id="GO:0004497">
    <property type="term" value="F:monooxygenase activity"/>
    <property type="evidence" value="ECO:0007669"/>
    <property type="project" value="UniProtKB-KW"/>
</dbReference>
<evidence type="ECO:0000256" key="5">
    <source>
        <dbReference type="ARBA" id="ARBA00023004"/>
    </source>
</evidence>
<dbReference type="GO" id="GO:0020037">
    <property type="term" value="F:heme binding"/>
    <property type="evidence" value="ECO:0007669"/>
    <property type="project" value="InterPro"/>
</dbReference>
<keyword evidence="6 8" id="KW-0503">Monooxygenase</keyword>